<dbReference type="KEGG" id="fil:BN1229_v1_1468"/>
<evidence type="ECO:0000259" key="2">
    <source>
        <dbReference type="Pfam" id="PF14339"/>
    </source>
</evidence>
<sequence>MKFAKALFAASLSVAVTATAAHAQMAVGLVGDNTLVMIDGSKPAATKTMKVEGVGKLLGIDVRPSNKMLYAINSDGDVLTIDTETGKATKGAKLSAMIPEGTEAIVDFNPKADKLRFMGTDGTNLRADVETGKTVKDGNLAFESDDMHAGEKPAIVAAAYTNSHGKPETTKMYDIDATIVALIQQTKPNDGTLKAIGKLGIDAAKTYAFDVHTTADGTNTAWLVADNTLYTVALDSGKATKVGEISGVDGAIRDVTVLPAS</sequence>
<dbReference type="InterPro" id="IPR011044">
    <property type="entry name" value="Quino_amine_DH_bsu"/>
</dbReference>
<dbReference type="InterPro" id="IPR015943">
    <property type="entry name" value="WD40/YVTN_repeat-like_dom_sf"/>
</dbReference>
<feature type="chain" id="PRO_5002306176" description="DUF4394 domain-containing protein" evidence="1">
    <location>
        <begin position="21"/>
        <end position="261"/>
    </location>
</feature>
<dbReference type="Gene3D" id="2.130.10.10">
    <property type="entry name" value="YVTN repeat-like/Quinoprotein amine dehydrogenase"/>
    <property type="match status" value="1"/>
</dbReference>
<evidence type="ECO:0000256" key="1">
    <source>
        <dbReference type="SAM" id="SignalP"/>
    </source>
</evidence>
<keyword evidence="4" id="KW-1185">Reference proteome</keyword>
<dbReference type="Proteomes" id="UP000033187">
    <property type="component" value="Chromosome 1"/>
</dbReference>
<dbReference type="Pfam" id="PF14339">
    <property type="entry name" value="DUF4394"/>
    <property type="match status" value="1"/>
</dbReference>
<name>A0A0D6JDT7_9HYPH</name>
<keyword evidence="1" id="KW-0732">Signal</keyword>
<reference evidence="4" key="1">
    <citation type="submission" date="2015-02" db="EMBL/GenBank/DDBJ databases">
        <authorList>
            <person name="Chooi Y.-H."/>
        </authorList>
    </citation>
    <scope>NUCLEOTIDE SEQUENCE [LARGE SCALE GENOMIC DNA]</scope>
    <source>
        <strain evidence="4">strain Y</strain>
    </source>
</reference>
<dbReference type="RefSeq" id="WP_046480081.1">
    <property type="nucleotide sequence ID" value="NZ_LN829118.1"/>
</dbReference>
<evidence type="ECO:0000313" key="4">
    <source>
        <dbReference type="Proteomes" id="UP000033187"/>
    </source>
</evidence>
<dbReference type="SUPFAM" id="SSF50969">
    <property type="entry name" value="YVTN repeat-like/Quinoprotein amine dehydrogenase"/>
    <property type="match status" value="1"/>
</dbReference>
<dbReference type="OrthoDB" id="531718at2"/>
<evidence type="ECO:0000313" key="3">
    <source>
        <dbReference type="EMBL" id="CPR17898.1"/>
    </source>
</evidence>
<feature type="signal peptide" evidence="1">
    <location>
        <begin position="1"/>
        <end position="20"/>
    </location>
</feature>
<feature type="domain" description="DUF4394" evidence="2">
    <location>
        <begin position="34"/>
        <end position="254"/>
    </location>
</feature>
<dbReference type="EMBL" id="LN829119">
    <property type="protein sequence ID" value="CPR17898.1"/>
    <property type="molecule type" value="Genomic_DNA"/>
</dbReference>
<organism evidence="3 4">
    <name type="scientific">Candidatus Filomicrobium marinum</name>
    <dbReference type="NCBI Taxonomy" id="1608628"/>
    <lineage>
        <taxon>Bacteria</taxon>
        <taxon>Pseudomonadati</taxon>
        <taxon>Pseudomonadota</taxon>
        <taxon>Alphaproteobacteria</taxon>
        <taxon>Hyphomicrobiales</taxon>
        <taxon>Hyphomicrobiaceae</taxon>
        <taxon>Filomicrobium</taxon>
    </lineage>
</organism>
<accession>A0A0D6JDT7</accession>
<dbReference type="KEGG" id="fiy:BN1229_v1_1469"/>
<gene>
    <name evidence="3" type="ORF">YBN1229_v1_1469</name>
</gene>
<protein>
    <recommendedName>
        <fullName evidence="2">DUF4394 domain-containing protein</fullName>
    </recommendedName>
</protein>
<dbReference type="AlphaFoldDB" id="A0A0D6JDT7"/>
<proteinExistence type="predicted"/>
<dbReference type="InterPro" id="IPR025507">
    <property type="entry name" value="DUF4394"/>
</dbReference>